<protein>
    <submittedName>
        <fullName evidence="7">tRNA dimethylallyltransferase</fullName>
    </submittedName>
</protein>
<dbReference type="GO" id="GO:0006400">
    <property type="term" value="P:tRNA modification"/>
    <property type="evidence" value="ECO:0007669"/>
    <property type="project" value="TreeGrafter"/>
</dbReference>
<dbReference type="Pfam" id="PF01715">
    <property type="entry name" value="IPPT"/>
    <property type="match status" value="1"/>
</dbReference>
<dbReference type="GO" id="GO:0005524">
    <property type="term" value="F:ATP binding"/>
    <property type="evidence" value="ECO:0007669"/>
    <property type="project" value="UniProtKB-KW"/>
</dbReference>
<evidence type="ECO:0000256" key="4">
    <source>
        <dbReference type="ARBA" id="ARBA00022840"/>
    </source>
</evidence>
<dbReference type="Pfam" id="PF12874">
    <property type="entry name" value="zf-met"/>
    <property type="match status" value="1"/>
</dbReference>
<evidence type="ECO:0000256" key="2">
    <source>
        <dbReference type="ARBA" id="ARBA00022679"/>
    </source>
</evidence>
<feature type="domain" description="C2H2-type" evidence="6">
    <location>
        <begin position="290"/>
        <end position="313"/>
    </location>
</feature>
<evidence type="ECO:0000313" key="7">
    <source>
        <dbReference type="EMBL" id="RDL33718.1"/>
    </source>
</evidence>
<comment type="similarity">
    <text evidence="1">Belongs to the IPP transferase family.</text>
</comment>
<dbReference type="SUPFAM" id="SSF57667">
    <property type="entry name" value="beta-beta-alpha zinc fingers"/>
    <property type="match status" value="1"/>
</dbReference>
<sequence>MAAKPPKDPLLVVLGATGTGKSQLAVDLVNRFDGEIINGDAMQMREYHHLLGCIALDEEPWRVGLFKKKAGQIIKEIWSRGRLPIVVGGTHYCTQSLLFDDFLLKDQVEGEEQDHIEFFNEEIVEKFPILSGPTEDMIERLREVDPVMADRWHPKDRKDPTVSGDIPDNREESFSFEQGTTSQEDLQKLYELSIERTKAATRQYAKRQVRWIRLSLMPALAEDLDKLYLLDGTDISQWTDAVSQPAIDIAAKFLEGSERPSPYELSEIARNILAPASSRDEKPNLWFRKECQTCHMVAVNDVQWKTHLNGRRHRALTKKKRKSEASDRSSHPNRSGQSAGKKRRGWCAVPSVCIRKAPPMLRTY</sequence>
<accession>A0A370TFN9</accession>
<dbReference type="GeneID" id="43600935"/>
<dbReference type="EMBL" id="NPIC01000008">
    <property type="protein sequence ID" value="RDL33718.1"/>
    <property type="molecule type" value="Genomic_DNA"/>
</dbReference>
<dbReference type="Gene3D" id="3.40.50.300">
    <property type="entry name" value="P-loop containing nucleotide triphosphate hydrolases"/>
    <property type="match status" value="1"/>
</dbReference>
<dbReference type="PANTHER" id="PTHR11088">
    <property type="entry name" value="TRNA DIMETHYLALLYLTRANSFERASE"/>
    <property type="match status" value="1"/>
</dbReference>
<dbReference type="STRING" id="2656787.A0A370TFN9"/>
<feature type="compositionally biased region" description="Basic residues" evidence="5">
    <location>
        <begin position="309"/>
        <end position="322"/>
    </location>
</feature>
<dbReference type="GO" id="GO:0052381">
    <property type="term" value="F:tRNA dimethylallyltransferase activity"/>
    <property type="evidence" value="ECO:0007669"/>
    <property type="project" value="TreeGrafter"/>
</dbReference>
<dbReference type="AlphaFoldDB" id="A0A370TFN9"/>
<dbReference type="InterPro" id="IPR013087">
    <property type="entry name" value="Znf_C2H2_type"/>
</dbReference>
<organism evidence="7 8">
    <name type="scientific">Venustampulla echinocandica</name>
    <dbReference type="NCBI Taxonomy" id="2656787"/>
    <lineage>
        <taxon>Eukaryota</taxon>
        <taxon>Fungi</taxon>
        <taxon>Dikarya</taxon>
        <taxon>Ascomycota</taxon>
        <taxon>Pezizomycotina</taxon>
        <taxon>Leotiomycetes</taxon>
        <taxon>Helotiales</taxon>
        <taxon>Pleuroascaceae</taxon>
        <taxon>Venustampulla</taxon>
    </lineage>
</organism>
<keyword evidence="8" id="KW-1185">Reference proteome</keyword>
<evidence type="ECO:0000259" key="6">
    <source>
        <dbReference type="Pfam" id="PF12874"/>
    </source>
</evidence>
<feature type="region of interest" description="Disordered" evidence="5">
    <location>
        <begin position="151"/>
        <end position="182"/>
    </location>
</feature>
<dbReference type="PANTHER" id="PTHR11088:SF89">
    <property type="entry name" value="TRNA DIMETHYLALLYLTRANSFERASE"/>
    <property type="match status" value="1"/>
</dbReference>
<dbReference type="RefSeq" id="XP_031867000.1">
    <property type="nucleotide sequence ID" value="XM_032016709.1"/>
</dbReference>
<proteinExistence type="inferred from homology"/>
<evidence type="ECO:0000256" key="5">
    <source>
        <dbReference type="SAM" id="MobiDB-lite"/>
    </source>
</evidence>
<dbReference type="Gene3D" id="3.30.160.60">
    <property type="entry name" value="Classic Zinc Finger"/>
    <property type="match status" value="1"/>
</dbReference>
<dbReference type="Proteomes" id="UP000254866">
    <property type="component" value="Unassembled WGS sequence"/>
</dbReference>
<dbReference type="GO" id="GO:0005739">
    <property type="term" value="C:mitochondrion"/>
    <property type="evidence" value="ECO:0007669"/>
    <property type="project" value="TreeGrafter"/>
</dbReference>
<dbReference type="SUPFAM" id="SSF52540">
    <property type="entry name" value="P-loop containing nucleoside triphosphate hydrolases"/>
    <property type="match status" value="1"/>
</dbReference>
<feature type="region of interest" description="Disordered" evidence="5">
    <location>
        <begin position="309"/>
        <end position="343"/>
    </location>
</feature>
<keyword evidence="3" id="KW-0547">Nucleotide-binding</keyword>
<reference evidence="7 8" key="1">
    <citation type="journal article" date="2018" name="IMA Fungus">
        <title>IMA Genome-F 9: Draft genome sequence of Annulohypoxylon stygium, Aspergillus mulundensis, Berkeleyomyces basicola (syn. Thielaviopsis basicola), Ceratocystis smalleyi, two Cercospora beticola strains, Coleophoma cylindrospora, Fusarium fracticaudum, Phialophora cf. hyalina, and Morchella septimelata.</title>
        <authorList>
            <person name="Wingfield B.D."/>
            <person name="Bills G.F."/>
            <person name="Dong Y."/>
            <person name="Huang W."/>
            <person name="Nel W.J."/>
            <person name="Swalarsk-Parry B.S."/>
            <person name="Vaghefi N."/>
            <person name="Wilken P.M."/>
            <person name="An Z."/>
            <person name="de Beer Z.W."/>
            <person name="De Vos L."/>
            <person name="Chen L."/>
            <person name="Duong T.A."/>
            <person name="Gao Y."/>
            <person name="Hammerbacher A."/>
            <person name="Kikkert J.R."/>
            <person name="Li Y."/>
            <person name="Li H."/>
            <person name="Li K."/>
            <person name="Li Q."/>
            <person name="Liu X."/>
            <person name="Ma X."/>
            <person name="Naidoo K."/>
            <person name="Pethybridge S.J."/>
            <person name="Sun J."/>
            <person name="Steenkamp E.T."/>
            <person name="van der Nest M.A."/>
            <person name="van Wyk S."/>
            <person name="Wingfield M.J."/>
            <person name="Xiong C."/>
            <person name="Yue Q."/>
            <person name="Zhang X."/>
        </authorList>
    </citation>
    <scope>NUCLEOTIDE SEQUENCE [LARGE SCALE GENOMIC DNA]</scope>
    <source>
        <strain evidence="7 8">BP 5553</strain>
    </source>
</reference>
<gene>
    <name evidence="7" type="ORF">BP5553_08086</name>
</gene>
<keyword evidence="2 7" id="KW-0808">Transferase</keyword>
<feature type="compositionally biased region" description="Basic and acidic residues" evidence="5">
    <location>
        <begin position="151"/>
        <end position="160"/>
    </location>
</feature>
<evidence type="ECO:0000256" key="1">
    <source>
        <dbReference type="ARBA" id="ARBA00005842"/>
    </source>
</evidence>
<dbReference type="InterPro" id="IPR039657">
    <property type="entry name" value="Dimethylallyltransferase"/>
</dbReference>
<comment type="caution">
    <text evidence="7">The sequence shown here is derived from an EMBL/GenBank/DDBJ whole genome shotgun (WGS) entry which is preliminary data.</text>
</comment>
<dbReference type="InterPro" id="IPR036236">
    <property type="entry name" value="Znf_C2H2_sf"/>
</dbReference>
<dbReference type="InterPro" id="IPR027417">
    <property type="entry name" value="P-loop_NTPase"/>
</dbReference>
<name>A0A370TFN9_9HELO</name>
<evidence type="ECO:0000313" key="8">
    <source>
        <dbReference type="Proteomes" id="UP000254866"/>
    </source>
</evidence>
<keyword evidence="4" id="KW-0067">ATP-binding</keyword>
<dbReference type="OrthoDB" id="775260at2759"/>
<evidence type="ECO:0000256" key="3">
    <source>
        <dbReference type="ARBA" id="ARBA00022741"/>
    </source>
</evidence>